<dbReference type="Gene3D" id="2.30.29.80">
    <property type="match status" value="1"/>
</dbReference>
<dbReference type="EMBL" id="JAPFQN010000005">
    <property type="protein sequence ID" value="MCX2743877.1"/>
    <property type="molecule type" value="Genomic_DNA"/>
</dbReference>
<protein>
    <submittedName>
        <fullName evidence="1">Uncharacterized protein</fullName>
    </submittedName>
</protein>
<dbReference type="Proteomes" id="UP001209885">
    <property type="component" value="Unassembled WGS sequence"/>
</dbReference>
<organism evidence="1 2">
    <name type="scientific">Mangrovivirga halotolerans</name>
    <dbReference type="NCBI Taxonomy" id="2993936"/>
    <lineage>
        <taxon>Bacteria</taxon>
        <taxon>Pseudomonadati</taxon>
        <taxon>Bacteroidota</taxon>
        <taxon>Cytophagia</taxon>
        <taxon>Cytophagales</taxon>
        <taxon>Mangrovivirgaceae</taxon>
        <taxon>Mangrovivirga</taxon>
    </lineage>
</organism>
<keyword evidence="2" id="KW-1185">Reference proteome</keyword>
<proteinExistence type="predicted"/>
<dbReference type="RefSeq" id="WP_266056336.1">
    <property type="nucleotide sequence ID" value="NZ_JAPFQN010000005.1"/>
</dbReference>
<name>A0ABT3RQM9_9BACT</name>
<comment type="caution">
    <text evidence="1">The sequence shown here is derived from an EMBL/GenBank/DDBJ whole genome shotgun (WGS) entry which is preliminary data.</text>
</comment>
<sequence>MTEPVVIDKNRTLLPAKDYNYLRSLGIEHIQKLSGKLWTDHNSHDPGITILEILSYALTDLSYRTSFDMKDILTRPNGGFDKPDISSFFPAHEILTSNPLSIIDYRKLLVKIEGIKNAWLNPMTDSELSDYRSSEIPIFANCKEEKLDFKPQNDQGKDNHPIKLTGLYKVLLELEIDDKFGSLNDYDLIYVVAKGPLKGLKLNLSIQDEKFVDKDLPFEEDFTSLTIDNPPAEIFQGIWQTGLTVEYSNGTIISFTDVRIRIISDKPDSDLPSLEVTSTKLENVLLDKEENSLFPVFWAKQQSINKILNKACCVLNAHRNLSEDFLKIDIVKSCRISICADMILKPDADIELVQAKTYHAIEQYFNPQLKFYTLSELLEEGISTDEIFNGPFIDYDFKCSNEKVFTKPGFNKVNELKATQLRRFIHTSDIINILMDFEEVVAVKNVLLRKYDSEGKPIGDSQKWCMEIPPDHQPFLYLETSKILFYKNNIPYTAKTIEFENTLNQLRELSKKSAYVSLGQILPVEPGKYRNIDEYFTIQDDLPLNYGISEEGLPSSASPERRAKAKQLKGYLTFYDQLLADYLQQLSNFRKLFSLDTSVKQTYFSKYLDNSIMTGVDKDFESEMYIEDGGVPALSNNLKRNKLTESNELYYIRKNQILDHLLARFAEQFTDYVMMSYSLDGDKLKIGDDLIEDKTSFLKLYPKLSRERGKAFNYRPEDLTEIWNTKNVSGFEKRLSRLLGISSYLRRDLHCNEIVTTMAKSRKTGNKHQAVFKDQQNKIIFKSKEKFDKKTKAQENSTKVFQGVRFAESYSVNDNGSGNYHFTISGGGITLTHDEIFNSPQEAYEVIHNIIKAYDQILNSDDICIDEGFHLIEHILLRPFHDNDPLMSVCLPEDCDFCGEEDPYSFRVSLVLPYWPGRFNNMHFRQFFEQMARKEIPAHIHLKICWVSNEQMKELDEKYKTWLEAKADKDIDPSILSSALGDLLSILQNLKTINPKATLHDCEEDGDENPVRLGNTNLGIF</sequence>
<gene>
    <name evidence="1" type="ORF">OO013_08370</name>
</gene>
<reference evidence="1 2" key="1">
    <citation type="submission" date="2022-11" db="EMBL/GenBank/DDBJ databases">
        <title>The characterization of three novel Bacteroidetes species and genomic analysis of their roles in tidal elemental geochemical cycles.</title>
        <authorList>
            <person name="Ma K."/>
        </authorList>
    </citation>
    <scope>NUCLEOTIDE SEQUENCE [LARGE SCALE GENOMIC DNA]</scope>
    <source>
        <strain evidence="1 2">M17</strain>
    </source>
</reference>
<accession>A0ABT3RQM9</accession>
<evidence type="ECO:0000313" key="1">
    <source>
        <dbReference type="EMBL" id="MCX2743877.1"/>
    </source>
</evidence>
<evidence type="ECO:0000313" key="2">
    <source>
        <dbReference type="Proteomes" id="UP001209885"/>
    </source>
</evidence>